<feature type="compositionally biased region" description="Low complexity" evidence="1">
    <location>
        <begin position="191"/>
        <end position="201"/>
    </location>
</feature>
<feature type="compositionally biased region" description="Low complexity" evidence="1">
    <location>
        <begin position="148"/>
        <end position="160"/>
    </location>
</feature>
<evidence type="ECO:0000256" key="1">
    <source>
        <dbReference type="SAM" id="MobiDB-lite"/>
    </source>
</evidence>
<comment type="caution">
    <text evidence="2">The sequence shown here is derived from an EMBL/GenBank/DDBJ whole genome shotgun (WGS) entry which is preliminary data.</text>
</comment>
<name>A0A1Y2I3A3_9FUNG</name>
<proteinExistence type="predicted"/>
<dbReference type="EMBL" id="MCFL01000001">
    <property type="protein sequence ID" value="ORZ41345.1"/>
    <property type="molecule type" value="Genomic_DNA"/>
</dbReference>
<evidence type="ECO:0000313" key="2">
    <source>
        <dbReference type="EMBL" id="ORZ41345.1"/>
    </source>
</evidence>
<reference evidence="2 3" key="1">
    <citation type="submission" date="2016-07" db="EMBL/GenBank/DDBJ databases">
        <title>Pervasive Adenine N6-methylation of Active Genes in Fungi.</title>
        <authorList>
            <consortium name="DOE Joint Genome Institute"/>
            <person name="Mondo S.J."/>
            <person name="Dannebaum R.O."/>
            <person name="Kuo R.C."/>
            <person name="Labutti K."/>
            <person name="Haridas S."/>
            <person name="Kuo A."/>
            <person name="Salamov A."/>
            <person name="Ahrendt S.R."/>
            <person name="Lipzen A."/>
            <person name="Sullivan W."/>
            <person name="Andreopoulos W.B."/>
            <person name="Clum A."/>
            <person name="Lindquist E."/>
            <person name="Daum C."/>
            <person name="Ramamoorthy G.K."/>
            <person name="Gryganskyi A."/>
            <person name="Culley D."/>
            <person name="Magnuson J.K."/>
            <person name="James T.Y."/>
            <person name="O'Malley M.A."/>
            <person name="Stajich J.E."/>
            <person name="Spatafora J.W."/>
            <person name="Visel A."/>
            <person name="Grigoriev I.V."/>
        </authorList>
    </citation>
    <scope>NUCLEOTIDE SEQUENCE [LARGE SCALE GENOMIC DNA]</scope>
    <source>
        <strain evidence="2 3">PL171</strain>
    </source>
</reference>
<keyword evidence="3" id="KW-1185">Reference proteome</keyword>
<gene>
    <name evidence="2" type="ORF">BCR44DRAFT_43286</name>
</gene>
<dbReference type="Proteomes" id="UP000193411">
    <property type="component" value="Unassembled WGS sequence"/>
</dbReference>
<feature type="region of interest" description="Disordered" evidence="1">
    <location>
        <begin position="146"/>
        <end position="174"/>
    </location>
</feature>
<feature type="region of interest" description="Disordered" evidence="1">
    <location>
        <begin position="187"/>
        <end position="209"/>
    </location>
</feature>
<feature type="compositionally biased region" description="Low complexity" evidence="1">
    <location>
        <begin position="415"/>
        <end position="425"/>
    </location>
</feature>
<organism evidence="2 3">
    <name type="scientific">Catenaria anguillulae PL171</name>
    <dbReference type="NCBI Taxonomy" id="765915"/>
    <lineage>
        <taxon>Eukaryota</taxon>
        <taxon>Fungi</taxon>
        <taxon>Fungi incertae sedis</taxon>
        <taxon>Blastocladiomycota</taxon>
        <taxon>Blastocladiomycetes</taxon>
        <taxon>Blastocladiales</taxon>
        <taxon>Catenariaceae</taxon>
        <taxon>Catenaria</taxon>
    </lineage>
</organism>
<accession>A0A1Y2I3A3</accession>
<dbReference type="AlphaFoldDB" id="A0A1Y2I3A3"/>
<sequence>MARDSNLYQSAADSVDSDAASDAEQREVRLINAQNSVLTTIGVMAAGIGAQTDPPRRSHDLALGLGFISIQSILTWPLDAWRLHMSVWQSPSWFAIAFRSVPANAAVSVAPSGRFPSAARPAMVASFLESTLWPATLIALHLNANAPSSSSASFSTSSASRSRRRHRSTSSNDTQTAILSTLARTFAPDASTTPSSSSSRPRQPHIPPLARFFGPRIARYLAYPFRHTSMLRHLGHPGPSLTPASYATMILAPFTSYQLGSGPDPHPDLIWWAAHELIDSAEQLLVTATRMAMVKSREQRPKASQPHAPVVPPPPGLALLLLEAWVPPLIAKMAVHAPRVAVWRAQLGLEVLPWRRLVAGIEPFVLAEIIVDWYLIEMSARAMDSIKDWLRPPVTRGSSRSARARRLIGAGAGGERSASGSRSGSWVYPSSP</sequence>
<dbReference type="OrthoDB" id="5554067at2759"/>
<evidence type="ECO:0000313" key="3">
    <source>
        <dbReference type="Proteomes" id="UP000193411"/>
    </source>
</evidence>
<protein>
    <submittedName>
        <fullName evidence="2">Uncharacterized protein</fullName>
    </submittedName>
</protein>
<feature type="region of interest" description="Disordered" evidence="1">
    <location>
        <begin position="408"/>
        <end position="432"/>
    </location>
</feature>